<dbReference type="RefSeq" id="WP_182664341.1">
    <property type="nucleotide sequence ID" value="NZ_JACIVI010000003.1"/>
</dbReference>
<gene>
    <name evidence="3" type="ORF">H4F90_10665</name>
</gene>
<proteinExistence type="predicted"/>
<evidence type="ECO:0000259" key="2">
    <source>
        <dbReference type="Pfam" id="PF00561"/>
    </source>
</evidence>
<dbReference type="Pfam" id="PF00561">
    <property type="entry name" value="Abhydrolase_1"/>
    <property type="match status" value="1"/>
</dbReference>
<dbReference type="InterPro" id="IPR029058">
    <property type="entry name" value="AB_hydrolase_fold"/>
</dbReference>
<feature type="compositionally biased region" description="Low complexity" evidence="1">
    <location>
        <begin position="208"/>
        <end position="219"/>
    </location>
</feature>
<protein>
    <submittedName>
        <fullName evidence="3">Alpha/beta hydrolase</fullName>
    </submittedName>
</protein>
<accession>A0A839HK56</accession>
<dbReference type="PANTHER" id="PTHR43194">
    <property type="entry name" value="HYDROLASE ALPHA/BETA FOLD FAMILY"/>
    <property type="match status" value="1"/>
</dbReference>
<evidence type="ECO:0000256" key="1">
    <source>
        <dbReference type="SAM" id="MobiDB-lite"/>
    </source>
</evidence>
<evidence type="ECO:0000313" key="3">
    <source>
        <dbReference type="EMBL" id="MBB1162443.1"/>
    </source>
</evidence>
<evidence type="ECO:0000313" key="4">
    <source>
        <dbReference type="Proteomes" id="UP000586093"/>
    </source>
</evidence>
<dbReference type="Proteomes" id="UP000586093">
    <property type="component" value="Unassembled WGS sequence"/>
</dbReference>
<dbReference type="InterPro" id="IPR000073">
    <property type="entry name" value="AB_hydrolase_1"/>
</dbReference>
<dbReference type="GO" id="GO:0016787">
    <property type="term" value="F:hydrolase activity"/>
    <property type="evidence" value="ECO:0007669"/>
    <property type="project" value="UniProtKB-KW"/>
</dbReference>
<organism evidence="3 4">
    <name type="scientific">Aquariibacter albus</name>
    <dbReference type="NCBI Taxonomy" id="2759899"/>
    <lineage>
        <taxon>Bacteria</taxon>
        <taxon>Pseudomonadati</taxon>
        <taxon>Pseudomonadota</taxon>
        <taxon>Betaproteobacteria</taxon>
        <taxon>Burkholderiales</taxon>
        <taxon>Sphaerotilaceae</taxon>
        <taxon>Aquariibacter</taxon>
    </lineage>
</organism>
<sequence length="330" mass="35150">MPCTEPTLHHLLCADPRGLHRLAWWDWPCTGPAGSTAPVAVCVHGLTRQGRDFDALARTLQATHRVVCPDVVGRGRSDRLADPAGYGLPTYAADLVALLGRLAAGPVDWVGTSMGGLIGMVVGAMRDGRGQGLIRRLVLNDVGPTLNPQAIGRIGDYVGERPSFASLDEGVAWLRAIGLGFGPHSEADWRALSLHQLLPERLRDTPPAEAAALRAGEAASVQPRTAADDPQAAGPWTTQHDPAIALPFRAVAPQQVAAMEAWLWGCYERLDMPTLLLRGAESDLLSPETAQAMTERGPRARWVDLAGVGHAPTLVDPAQQALVTDFLRAA</sequence>
<feature type="domain" description="AB hydrolase-1" evidence="2">
    <location>
        <begin position="41"/>
        <end position="315"/>
    </location>
</feature>
<dbReference type="AlphaFoldDB" id="A0A839HK56"/>
<feature type="region of interest" description="Disordered" evidence="1">
    <location>
        <begin position="207"/>
        <end position="236"/>
    </location>
</feature>
<comment type="caution">
    <text evidence="3">The sequence shown here is derived from an EMBL/GenBank/DDBJ whole genome shotgun (WGS) entry which is preliminary data.</text>
</comment>
<reference evidence="3 4" key="1">
    <citation type="submission" date="2020-08" db="EMBL/GenBank/DDBJ databases">
        <title>Aquariorum lacteus gen. nov., sp. nov., a new member of the family Comamonadaceae, isolated from freshwater aquarium.</title>
        <authorList>
            <person name="Chun S.-J."/>
        </authorList>
    </citation>
    <scope>NUCLEOTIDE SEQUENCE [LARGE SCALE GENOMIC DNA]</scope>
    <source>
        <strain evidence="3 4">SJAQ100</strain>
    </source>
</reference>
<dbReference type="Gene3D" id="3.40.50.1820">
    <property type="entry name" value="alpha/beta hydrolase"/>
    <property type="match status" value="1"/>
</dbReference>
<name>A0A839HK56_9BURK</name>
<keyword evidence="4" id="KW-1185">Reference proteome</keyword>
<dbReference type="PANTHER" id="PTHR43194:SF2">
    <property type="entry name" value="PEROXISOMAL MEMBRANE PROTEIN LPX1"/>
    <property type="match status" value="1"/>
</dbReference>
<dbReference type="EMBL" id="JACIVI010000003">
    <property type="protein sequence ID" value="MBB1162443.1"/>
    <property type="molecule type" value="Genomic_DNA"/>
</dbReference>
<keyword evidence="3" id="KW-0378">Hydrolase</keyword>
<dbReference type="InterPro" id="IPR050228">
    <property type="entry name" value="Carboxylesterase_BioH"/>
</dbReference>
<dbReference type="SUPFAM" id="SSF53474">
    <property type="entry name" value="alpha/beta-Hydrolases"/>
    <property type="match status" value="1"/>
</dbReference>